<sequence>MSTSTNTSQKEKDENENHTSILVQALLVFLFIVRIILDWFVDFVFSIIYKNEDHLKLPGVKNPLLLKSATQLAQEIREKKLSCEEVVCAHIDRIKEVNKFLNAVVDDRFSDAIEEAKKVDQYLAETDLTPEEIRTKKPFLGVPFTSKESTKAKGMSFTCGLVSRKGTKSTEDAVVVERLKESGAILIAVSNVPELNLWCETRNNVFGQTNNPYKFSRTTGGSTGGESSIISACGSPFGIGTDIGGSIRMPAYYCGLFGHKPTTGLITTKGLTFRTGDEVSTMVTAGTLSRTAKDITPFLKVLLGENVKSVKLDEKVNLQDVRVCYCLNPKDLRVSPVSKEVVKCILKAVDHLSTVSKFHVDKVSLNGFKYSLSLWRHEMSLEPSNFALDLGNRQKEVSLWSELPKMLLFQSKHTLPAIMRLMDLNLLPPTDPIWAEKERDTLKKQILELLGDNGVLLFPSCPTEAPYHYASFFRPYNYAYWSIFNVLKLPVTQVPLGMTKNGLPVGLQVVAGPNNDHLSIAVAEELEKTFGGWVPPFAQ</sequence>
<evidence type="ECO:0000313" key="5">
    <source>
        <dbReference type="Proteomes" id="UP001152798"/>
    </source>
</evidence>
<dbReference type="Pfam" id="PF01425">
    <property type="entry name" value="Amidase"/>
    <property type="match status" value="1"/>
</dbReference>
<keyword evidence="2" id="KW-0472">Membrane</keyword>
<feature type="active site" description="Acyl-ester intermediate" evidence="1">
    <location>
        <position position="246"/>
    </location>
</feature>
<evidence type="ECO:0000259" key="3">
    <source>
        <dbReference type="Pfam" id="PF01425"/>
    </source>
</evidence>
<evidence type="ECO:0000256" key="1">
    <source>
        <dbReference type="PIRSR" id="PIRSR001221-1"/>
    </source>
</evidence>
<feature type="transmembrane region" description="Helical" evidence="2">
    <location>
        <begin position="21"/>
        <end position="41"/>
    </location>
</feature>
<keyword evidence="2" id="KW-1133">Transmembrane helix</keyword>
<dbReference type="AlphaFoldDB" id="A0A9P0HTQ5"/>
<dbReference type="OrthoDB" id="6428749at2759"/>
<dbReference type="GO" id="GO:0012505">
    <property type="term" value="C:endomembrane system"/>
    <property type="evidence" value="ECO:0007669"/>
    <property type="project" value="TreeGrafter"/>
</dbReference>
<dbReference type="PANTHER" id="PTHR43372:SF1">
    <property type="entry name" value="LD38433P"/>
    <property type="match status" value="1"/>
</dbReference>
<keyword evidence="2" id="KW-0812">Transmembrane</keyword>
<proteinExistence type="predicted"/>
<reference evidence="4" key="1">
    <citation type="submission" date="2022-01" db="EMBL/GenBank/DDBJ databases">
        <authorList>
            <person name="King R."/>
        </authorList>
    </citation>
    <scope>NUCLEOTIDE SEQUENCE</scope>
</reference>
<dbReference type="InterPro" id="IPR023631">
    <property type="entry name" value="Amidase_dom"/>
</dbReference>
<dbReference type="InterPro" id="IPR052739">
    <property type="entry name" value="FAAH2"/>
</dbReference>
<dbReference type="Gene3D" id="3.90.1300.10">
    <property type="entry name" value="Amidase signature (AS) domain"/>
    <property type="match status" value="1"/>
</dbReference>
<dbReference type="PANTHER" id="PTHR43372">
    <property type="entry name" value="FATTY-ACID AMIDE HYDROLASE"/>
    <property type="match status" value="1"/>
</dbReference>
<dbReference type="SUPFAM" id="SSF75304">
    <property type="entry name" value="Amidase signature (AS) enzymes"/>
    <property type="match status" value="1"/>
</dbReference>
<feature type="domain" description="Amidase" evidence="3">
    <location>
        <begin position="85"/>
        <end position="517"/>
    </location>
</feature>
<protein>
    <recommendedName>
        <fullName evidence="3">Amidase domain-containing protein</fullName>
    </recommendedName>
</protein>
<dbReference type="Proteomes" id="UP001152798">
    <property type="component" value="Chromosome 7"/>
</dbReference>
<gene>
    <name evidence="4" type="ORF">NEZAVI_LOCUS15011</name>
</gene>
<dbReference type="InterPro" id="IPR036928">
    <property type="entry name" value="AS_sf"/>
</dbReference>
<name>A0A9P0HTQ5_NEZVI</name>
<dbReference type="EMBL" id="OV725083">
    <property type="protein sequence ID" value="CAH1407241.1"/>
    <property type="molecule type" value="Genomic_DNA"/>
</dbReference>
<evidence type="ECO:0000313" key="4">
    <source>
        <dbReference type="EMBL" id="CAH1407241.1"/>
    </source>
</evidence>
<accession>A0A9P0HTQ5</accession>
<dbReference type="PIRSF" id="PIRSF001221">
    <property type="entry name" value="Amidase_fungi"/>
    <property type="match status" value="1"/>
</dbReference>
<evidence type="ECO:0000256" key="2">
    <source>
        <dbReference type="SAM" id="Phobius"/>
    </source>
</evidence>
<feature type="active site" description="Charge relay system" evidence="1">
    <location>
        <position position="222"/>
    </location>
</feature>
<organism evidence="4 5">
    <name type="scientific">Nezara viridula</name>
    <name type="common">Southern green stink bug</name>
    <name type="synonym">Cimex viridulus</name>
    <dbReference type="NCBI Taxonomy" id="85310"/>
    <lineage>
        <taxon>Eukaryota</taxon>
        <taxon>Metazoa</taxon>
        <taxon>Ecdysozoa</taxon>
        <taxon>Arthropoda</taxon>
        <taxon>Hexapoda</taxon>
        <taxon>Insecta</taxon>
        <taxon>Pterygota</taxon>
        <taxon>Neoptera</taxon>
        <taxon>Paraneoptera</taxon>
        <taxon>Hemiptera</taxon>
        <taxon>Heteroptera</taxon>
        <taxon>Panheteroptera</taxon>
        <taxon>Pentatomomorpha</taxon>
        <taxon>Pentatomoidea</taxon>
        <taxon>Pentatomidae</taxon>
        <taxon>Pentatominae</taxon>
        <taxon>Nezara</taxon>
    </lineage>
</organism>
<keyword evidence="5" id="KW-1185">Reference proteome</keyword>
<feature type="active site" description="Charge relay system" evidence="1">
    <location>
        <position position="147"/>
    </location>
</feature>